<dbReference type="InterPro" id="IPR044068">
    <property type="entry name" value="CB"/>
</dbReference>
<evidence type="ECO:0000259" key="6">
    <source>
        <dbReference type="PROSITE" id="PS51900"/>
    </source>
</evidence>
<dbReference type="EMBL" id="JBBYAK010000003">
    <property type="protein sequence ID" value="MEL3959604.1"/>
    <property type="molecule type" value="Genomic_DNA"/>
</dbReference>
<dbReference type="InterPro" id="IPR002104">
    <property type="entry name" value="Integrase_catalytic"/>
</dbReference>
<keyword evidence="3" id="KW-0233">DNA recombination</keyword>
<dbReference type="PROSITE" id="PS51898">
    <property type="entry name" value="TYR_RECOMBINASE"/>
    <property type="match status" value="1"/>
</dbReference>
<dbReference type="PROSITE" id="PS51900">
    <property type="entry name" value="CB"/>
    <property type="match status" value="1"/>
</dbReference>
<dbReference type="InterPro" id="IPR004107">
    <property type="entry name" value="Integrase_SAM-like_N"/>
</dbReference>
<dbReference type="InterPro" id="IPR013762">
    <property type="entry name" value="Integrase-like_cat_sf"/>
</dbReference>
<gene>
    <name evidence="7" type="ORF">NST17_20845</name>
</gene>
<name>A0ABU9K3B9_9BACI</name>
<evidence type="ECO:0000256" key="2">
    <source>
        <dbReference type="ARBA" id="ARBA00023125"/>
    </source>
</evidence>
<dbReference type="RefSeq" id="WP_328187627.1">
    <property type="nucleotide sequence ID" value="NZ_JAROAQ010000021.1"/>
</dbReference>
<evidence type="ECO:0000259" key="5">
    <source>
        <dbReference type="PROSITE" id="PS51898"/>
    </source>
</evidence>
<feature type="domain" description="Tyr recombinase" evidence="5">
    <location>
        <begin position="105"/>
        <end position="279"/>
    </location>
</feature>
<dbReference type="Proteomes" id="UP001459714">
    <property type="component" value="Unassembled WGS sequence"/>
</dbReference>
<protein>
    <submittedName>
        <fullName evidence="7">Tyrosine-type recombinase/integrase</fullName>
    </submittedName>
</protein>
<dbReference type="InterPro" id="IPR050090">
    <property type="entry name" value="Tyrosine_recombinase_XerCD"/>
</dbReference>
<evidence type="ECO:0000256" key="1">
    <source>
        <dbReference type="ARBA" id="ARBA00022908"/>
    </source>
</evidence>
<evidence type="ECO:0000256" key="3">
    <source>
        <dbReference type="ARBA" id="ARBA00023172"/>
    </source>
</evidence>
<sequence>MLVEFEKYLVENDKSKNTIDTYLLNVKSFLKWFSESKDVPFSKLHRENFKEYISFIKTVKKYKPKTINTKINALVQFNEFLVETGKQTSMVITKRDYEKIQEQYASLAKFGEKEIEKLRQLVLESENKRNYALVTILAYAGLRLSEALNLRMDDVNFASREMIIRGKGSKIRTVYMGKKVREALKSYLRVRNNTDCEYLFYSNRGKKLNRTTVNKLFERYSVWLGVDIAPHDLRHFFCSHALESGMSIHEVANQAGHSNVHTTMLYTNPSRQEIISKMDQL</sequence>
<evidence type="ECO:0000313" key="7">
    <source>
        <dbReference type="EMBL" id="MEL3959604.1"/>
    </source>
</evidence>
<proteinExistence type="predicted"/>
<dbReference type="Pfam" id="PF00589">
    <property type="entry name" value="Phage_integrase"/>
    <property type="match status" value="1"/>
</dbReference>
<dbReference type="Gene3D" id="1.10.443.10">
    <property type="entry name" value="Intergrase catalytic core"/>
    <property type="match status" value="1"/>
</dbReference>
<dbReference type="InterPro" id="IPR011010">
    <property type="entry name" value="DNA_brk_join_enz"/>
</dbReference>
<dbReference type="PANTHER" id="PTHR30349:SF81">
    <property type="entry name" value="TYROSINE RECOMBINASE XERC"/>
    <property type="match status" value="1"/>
</dbReference>
<comment type="caution">
    <text evidence="7">The sequence shown here is derived from an EMBL/GenBank/DDBJ whole genome shotgun (WGS) entry which is preliminary data.</text>
</comment>
<dbReference type="InterPro" id="IPR010998">
    <property type="entry name" value="Integrase_recombinase_N"/>
</dbReference>
<keyword evidence="1" id="KW-0229">DNA integration</keyword>
<dbReference type="SUPFAM" id="SSF56349">
    <property type="entry name" value="DNA breaking-rejoining enzymes"/>
    <property type="match status" value="1"/>
</dbReference>
<feature type="domain" description="Core-binding (CB)" evidence="6">
    <location>
        <begin position="1"/>
        <end position="82"/>
    </location>
</feature>
<keyword evidence="8" id="KW-1185">Reference proteome</keyword>
<dbReference type="CDD" id="cd00397">
    <property type="entry name" value="DNA_BRE_C"/>
    <property type="match status" value="1"/>
</dbReference>
<dbReference type="Pfam" id="PF13495">
    <property type="entry name" value="Phage_int_SAM_4"/>
    <property type="match status" value="1"/>
</dbReference>
<evidence type="ECO:0000313" key="8">
    <source>
        <dbReference type="Proteomes" id="UP001459714"/>
    </source>
</evidence>
<accession>A0ABU9K3B9</accession>
<reference evidence="7 8" key="1">
    <citation type="submission" date="2024-03" db="EMBL/GenBank/DDBJ databases">
        <title>Bacilli Hybrid Assemblies.</title>
        <authorList>
            <person name="Kovac J."/>
        </authorList>
    </citation>
    <scope>NUCLEOTIDE SEQUENCE [LARGE SCALE GENOMIC DNA]</scope>
    <source>
        <strain evidence="7 8">FSL M8-0022</strain>
    </source>
</reference>
<dbReference type="PANTHER" id="PTHR30349">
    <property type="entry name" value="PHAGE INTEGRASE-RELATED"/>
    <property type="match status" value="1"/>
</dbReference>
<organism evidence="7 8">
    <name type="scientific">Caldifermentibacillus hisashii</name>
    <dbReference type="NCBI Taxonomy" id="996558"/>
    <lineage>
        <taxon>Bacteria</taxon>
        <taxon>Bacillati</taxon>
        <taxon>Bacillota</taxon>
        <taxon>Bacilli</taxon>
        <taxon>Bacillales</taxon>
        <taxon>Bacillaceae</taxon>
        <taxon>Caldifermentibacillus</taxon>
    </lineage>
</organism>
<evidence type="ECO:0000256" key="4">
    <source>
        <dbReference type="PROSITE-ProRule" id="PRU01248"/>
    </source>
</evidence>
<dbReference type="Gene3D" id="1.10.150.130">
    <property type="match status" value="1"/>
</dbReference>
<keyword evidence="2 4" id="KW-0238">DNA-binding</keyword>